<gene>
    <name evidence="2" type="ORF">GCM10009675_38080</name>
</gene>
<organism evidence="2 3">
    <name type="scientific">Prauserella alba</name>
    <dbReference type="NCBI Taxonomy" id="176898"/>
    <lineage>
        <taxon>Bacteria</taxon>
        <taxon>Bacillati</taxon>
        <taxon>Actinomycetota</taxon>
        <taxon>Actinomycetes</taxon>
        <taxon>Pseudonocardiales</taxon>
        <taxon>Pseudonocardiaceae</taxon>
        <taxon>Prauserella</taxon>
    </lineage>
</organism>
<dbReference type="Proteomes" id="UP001500467">
    <property type="component" value="Unassembled WGS sequence"/>
</dbReference>
<name>A0ABN1VIZ2_9PSEU</name>
<protein>
    <submittedName>
        <fullName evidence="2">Uncharacterized protein</fullName>
    </submittedName>
</protein>
<dbReference type="EMBL" id="BAAALM010000015">
    <property type="protein sequence ID" value="GAA1213001.1"/>
    <property type="molecule type" value="Genomic_DNA"/>
</dbReference>
<sequence length="114" mass="11931">MPDRAVSGTAAWDAPITDTVGRDDVPREVASGAISTSSPFRLVGGSPSARRLRCTRLPGPSVRTPGAEGPYGRSGRLLRVAGSGRCSVVVPAVLRRIAAQRFRCFRRPGSSGSP</sequence>
<evidence type="ECO:0000313" key="2">
    <source>
        <dbReference type="EMBL" id="GAA1213001.1"/>
    </source>
</evidence>
<comment type="caution">
    <text evidence="2">The sequence shown here is derived from an EMBL/GenBank/DDBJ whole genome shotgun (WGS) entry which is preliminary data.</text>
</comment>
<reference evidence="2 3" key="1">
    <citation type="journal article" date="2019" name="Int. J. Syst. Evol. Microbiol.">
        <title>The Global Catalogue of Microorganisms (GCM) 10K type strain sequencing project: providing services to taxonomists for standard genome sequencing and annotation.</title>
        <authorList>
            <consortium name="The Broad Institute Genomics Platform"/>
            <consortium name="The Broad Institute Genome Sequencing Center for Infectious Disease"/>
            <person name="Wu L."/>
            <person name="Ma J."/>
        </authorList>
    </citation>
    <scope>NUCLEOTIDE SEQUENCE [LARGE SCALE GENOMIC DNA]</scope>
    <source>
        <strain evidence="2 3">JCM 13022</strain>
    </source>
</reference>
<evidence type="ECO:0000313" key="3">
    <source>
        <dbReference type="Proteomes" id="UP001500467"/>
    </source>
</evidence>
<keyword evidence="3" id="KW-1185">Reference proteome</keyword>
<feature type="region of interest" description="Disordered" evidence="1">
    <location>
        <begin position="51"/>
        <end position="71"/>
    </location>
</feature>
<accession>A0ABN1VIZ2</accession>
<proteinExistence type="predicted"/>
<evidence type="ECO:0000256" key="1">
    <source>
        <dbReference type="SAM" id="MobiDB-lite"/>
    </source>
</evidence>